<dbReference type="PANTHER" id="PTHR46847:SF1">
    <property type="entry name" value="D-ALLOSE-BINDING PERIPLASMIC PROTEIN-RELATED"/>
    <property type="match status" value="1"/>
</dbReference>
<dbReference type="PANTHER" id="PTHR46847">
    <property type="entry name" value="D-ALLOSE-BINDING PERIPLASMIC PROTEIN-RELATED"/>
    <property type="match status" value="1"/>
</dbReference>
<evidence type="ECO:0000256" key="1">
    <source>
        <dbReference type="ARBA" id="ARBA00004196"/>
    </source>
</evidence>
<dbReference type="EMBL" id="JBHSEP010000010">
    <property type="protein sequence ID" value="MFC4599490.1"/>
    <property type="molecule type" value="Genomic_DNA"/>
</dbReference>
<protein>
    <submittedName>
        <fullName evidence="6">Substrate-binding domain-containing protein</fullName>
    </submittedName>
</protein>
<reference evidence="7" key="1">
    <citation type="journal article" date="2019" name="Int. J. Syst. Evol. Microbiol.">
        <title>The Global Catalogue of Microorganisms (GCM) 10K type strain sequencing project: providing services to taxonomists for standard genome sequencing and annotation.</title>
        <authorList>
            <consortium name="The Broad Institute Genomics Platform"/>
            <consortium name="The Broad Institute Genome Sequencing Center for Infectious Disease"/>
            <person name="Wu L."/>
            <person name="Ma J."/>
        </authorList>
    </citation>
    <scope>NUCLEOTIDE SEQUENCE [LARGE SCALE GENOMIC DNA]</scope>
    <source>
        <strain evidence="7">CCUG 49571</strain>
    </source>
</reference>
<dbReference type="CDD" id="cd06313">
    <property type="entry name" value="PBP1_ABC_ThpA_XypA"/>
    <property type="match status" value="1"/>
</dbReference>
<dbReference type="InterPro" id="IPR025997">
    <property type="entry name" value="SBP_2_dom"/>
</dbReference>
<accession>A0ABV9FC11</accession>
<sequence length="321" mass="34257">MKKRMSLSIVLVLALLLAACGGKEETGGEASGSAQAGGGEKQITIGVSILNLANEFTATLAKGIEEKGKELGVKIIVNDGQKDPNKQIQQVETFIAQKVDAIIFNPIEAEASSPAVDKAKEAGIPVINVNSVTKSEPDAFVGSRDQESAQLAIDYLAERLGSKGNLVMMHGHLGQSAEIDRTEGAIEALKAYPDMKLIAEQTAEWNRDKALTLMQNWLQAHDGQIQGVFAQNDEMGMGALKALEDAGVKQDIVLVSVDAIADALQAVKDGRLDATVFQNAAAQGGGAVETALKIIRNEPYEKEVFVPFELVTQDNVDQYLK</sequence>
<comment type="subcellular location">
    <subcellularLocation>
        <location evidence="1">Cell envelope</location>
    </subcellularLocation>
</comment>
<dbReference type="RefSeq" id="WP_378097389.1">
    <property type="nucleotide sequence ID" value="NZ_JBHSEP010000010.1"/>
</dbReference>
<name>A0ABV9FC11_9BACL</name>
<evidence type="ECO:0000256" key="3">
    <source>
        <dbReference type="ARBA" id="ARBA00022729"/>
    </source>
</evidence>
<proteinExistence type="inferred from homology"/>
<dbReference type="Gene3D" id="3.40.50.2300">
    <property type="match status" value="2"/>
</dbReference>
<dbReference type="Proteomes" id="UP001596028">
    <property type="component" value="Unassembled WGS sequence"/>
</dbReference>
<evidence type="ECO:0000313" key="6">
    <source>
        <dbReference type="EMBL" id="MFC4599490.1"/>
    </source>
</evidence>
<feature type="chain" id="PRO_5046359823" evidence="4">
    <location>
        <begin position="23"/>
        <end position="321"/>
    </location>
</feature>
<evidence type="ECO:0000313" key="7">
    <source>
        <dbReference type="Proteomes" id="UP001596028"/>
    </source>
</evidence>
<feature type="domain" description="Periplasmic binding protein" evidence="5">
    <location>
        <begin position="45"/>
        <end position="298"/>
    </location>
</feature>
<keyword evidence="7" id="KW-1185">Reference proteome</keyword>
<comment type="similarity">
    <text evidence="2">Belongs to the bacterial solute-binding protein 2 family.</text>
</comment>
<evidence type="ECO:0000256" key="2">
    <source>
        <dbReference type="ARBA" id="ARBA00007639"/>
    </source>
</evidence>
<dbReference type="SUPFAM" id="SSF53822">
    <property type="entry name" value="Periplasmic binding protein-like I"/>
    <property type="match status" value="1"/>
</dbReference>
<dbReference type="PROSITE" id="PS51257">
    <property type="entry name" value="PROKAR_LIPOPROTEIN"/>
    <property type="match status" value="1"/>
</dbReference>
<keyword evidence="3 4" id="KW-0732">Signal</keyword>
<comment type="caution">
    <text evidence="6">The sequence shown here is derived from an EMBL/GenBank/DDBJ whole genome shotgun (WGS) entry which is preliminary data.</text>
</comment>
<dbReference type="Pfam" id="PF13407">
    <property type="entry name" value="Peripla_BP_4"/>
    <property type="match status" value="1"/>
</dbReference>
<gene>
    <name evidence="6" type="ORF">ACFO3S_14665</name>
</gene>
<dbReference type="InterPro" id="IPR028082">
    <property type="entry name" value="Peripla_BP_I"/>
</dbReference>
<feature type="signal peptide" evidence="4">
    <location>
        <begin position="1"/>
        <end position="22"/>
    </location>
</feature>
<evidence type="ECO:0000259" key="5">
    <source>
        <dbReference type="Pfam" id="PF13407"/>
    </source>
</evidence>
<evidence type="ECO:0000256" key="4">
    <source>
        <dbReference type="SAM" id="SignalP"/>
    </source>
</evidence>
<organism evidence="6 7">
    <name type="scientific">Cohnella hongkongensis</name>
    <dbReference type="NCBI Taxonomy" id="178337"/>
    <lineage>
        <taxon>Bacteria</taxon>
        <taxon>Bacillati</taxon>
        <taxon>Bacillota</taxon>
        <taxon>Bacilli</taxon>
        <taxon>Bacillales</taxon>
        <taxon>Paenibacillaceae</taxon>
        <taxon>Cohnella</taxon>
    </lineage>
</organism>